<name>A0A091LAZ4_CATAU</name>
<dbReference type="SUPFAM" id="SSF48371">
    <property type="entry name" value="ARM repeat"/>
    <property type="match status" value="1"/>
</dbReference>
<accession>A0A091LAZ4</accession>
<organism evidence="1 2">
    <name type="scientific">Cathartes aura</name>
    <name type="common">Turkey vulture</name>
    <name type="synonym">Vultur aura</name>
    <dbReference type="NCBI Taxonomy" id="43455"/>
    <lineage>
        <taxon>Eukaryota</taxon>
        <taxon>Metazoa</taxon>
        <taxon>Chordata</taxon>
        <taxon>Craniata</taxon>
        <taxon>Vertebrata</taxon>
        <taxon>Euteleostomi</taxon>
        <taxon>Archelosauria</taxon>
        <taxon>Archosauria</taxon>
        <taxon>Dinosauria</taxon>
        <taxon>Saurischia</taxon>
        <taxon>Theropoda</taxon>
        <taxon>Coelurosauria</taxon>
        <taxon>Aves</taxon>
        <taxon>Neognathae</taxon>
        <taxon>Neoaves</taxon>
        <taxon>Telluraves</taxon>
        <taxon>Accipitrimorphae</taxon>
        <taxon>Accipitriformes</taxon>
        <taxon>Cathartidae</taxon>
        <taxon>Cathartes</taxon>
    </lineage>
</organism>
<dbReference type="EMBL" id="KL310932">
    <property type="protein sequence ID" value="KFP53062.1"/>
    <property type="molecule type" value="Genomic_DNA"/>
</dbReference>
<dbReference type="AlphaFoldDB" id="A0A091LAZ4"/>
<feature type="non-terminal residue" evidence="1">
    <location>
        <position position="160"/>
    </location>
</feature>
<evidence type="ECO:0000313" key="2">
    <source>
        <dbReference type="Proteomes" id="UP000053745"/>
    </source>
</evidence>
<keyword evidence="2" id="KW-1185">Reference proteome</keyword>
<dbReference type="Gene3D" id="1.25.10.10">
    <property type="entry name" value="Leucine-rich Repeat Variant"/>
    <property type="match status" value="1"/>
</dbReference>
<reference evidence="1 2" key="1">
    <citation type="submission" date="2014-04" db="EMBL/GenBank/DDBJ databases">
        <title>Genome evolution of avian class.</title>
        <authorList>
            <person name="Zhang G."/>
            <person name="Li C."/>
        </authorList>
    </citation>
    <scope>NUCLEOTIDE SEQUENCE [LARGE SCALE GENOMIC DNA]</scope>
    <source>
        <strain evidence="1">BGI_N323</strain>
    </source>
</reference>
<sequence length="160" mass="18215">MLLSVHKRDPVIVGHAACIIKNLSLSKNRQRIIESPCVEGLLQTMLSTDTQEDSLHYVTSCLAELAKQEGATLRMVQWMNEPLTKCLVRLAGQREHTEPSFQAASIIQHMIGHEKMMLLLKCHIGEIQAYLKNFLTHQEIRFQQLGISAFCRLREGMSFL</sequence>
<dbReference type="Proteomes" id="UP000053745">
    <property type="component" value="Unassembled WGS sequence"/>
</dbReference>
<dbReference type="InterPro" id="IPR016024">
    <property type="entry name" value="ARM-type_fold"/>
</dbReference>
<dbReference type="OrthoDB" id="7537227at2759"/>
<protein>
    <submittedName>
        <fullName evidence="1">Uncharacterized protein</fullName>
    </submittedName>
</protein>
<evidence type="ECO:0000313" key="1">
    <source>
        <dbReference type="EMBL" id="KFP53062.1"/>
    </source>
</evidence>
<proteinExistence type="predicted"/>
<gene>
    <name evidence="1" type="ORF">N323_11966</name>
</gene>
<dbReference type="InterPro" id="IPR011989">
    <property type="entry name" value="ARM-like"/>
</dbReference>